<organism evidence="2 3">
    <name type="scientific">Sphingomonas taxi</name>
    <dbReference type="NCBI Taxonomy" id="1549858"/>
    <lineage>
        <taxon>Bacteria</taxon>
        <taxon>Pseudomonadati</taxon>
        <taxon>Pseudomonadota</taxon>
        <taxon>Alphaproteobacteria</taxon>
        <taxon>Sphingomonadales</taxon>
        <taxon>Sphingomonadaceae</taxon>
        <taxon>Sphingomonas</taxon>
    </lineage>
</organism>
<dbReference type="InterPro" id="IPR046025">
    <property type="entry name" value="DUF5983"/>
</dbReference>
<evidence type="ECO:0000259" key="1">
    <source>
        <dbReference type="Pfam" id="PF19419"/>
    </source>
</evidence>
<protein>
    <recommendedName>
        <fullName evidence="1">DUF5983 domain-containing protein</fullName>
    </recommendedName>
</protein>
<dbReference type="EMBL" id="QFMX01000013">
    <property type="protein sequence ID" value="PZO72305.1"/>
    <property type="molecule type" value="Genomic_DNA"/>
</dbReference>
<comment type="caution">
    <text evidence="2">The sequence shown here is derived from an EMBL/GenBank/DDBJ whole genome shotgun (WGS) entry which is preliminary data.</text>
</comment>
<proteinExistence type="predicted"/>
<name>A0A2W5AMI6_9SPHN</name>
<dbReference type="AlphaFoldDB" id="A0A2W5AMI6"/>
<evidence type="ECO:0000313" key="3">
    <source>
        <dbReference type="Proteomes" id="UP000249555"/>
    </source>
</evidence>
<dbReference type="Pfam" id="PF19419">
    <property type="entry name" value="DUF5983"/>
    <property type="match status" value="1"/>
</dbReference>
<sequence>MTEYEPEISKQLVVGTCNIREGTAEWLTREATTGRPGTTLTVYAKGDYGWFINVPERRLLGEHLDDTDIPGELFGLFWMAIAQGCHRVEIDRDAGDTNLPQWDW</sequence>
<evidence type="ECO:0000313" key="2">
    <source>
        <dbReference type="EMBL" id="PZO72305.1"/>
    </source>
</evidence>
<feature type="domain" description="DUF5983" evidence="1">
    <location>
        <begin position="12"/>
        <end position="104"/>
    </location>
</feature>
<accession>A0A2W5AMI6</accession>
<reference evidence="2 3" key="1">
    <citation type="submission" date="2017-08" db="EMBL/GenBank/DDBJ databases">
        <title>Infants hospitalized years apart are colonized by the same room-sourced microbial strains.</title>
        <authorList>
            <person name="Brooks B."/>
            <person name="Olm M.R."/>
            <person name="Firek B.A."/>
            <person name="Baker R."/>
            <person name="Thomas B.C."/>
            <person name="Morowitz M.J."/>
            <person name="Banfield J.F."/>
        </authorList>
    </citation>
    <scope>NUCLEOTIDE SEQUENCE [LARGE SCALE GENOMIC DNA]</scope>
    <source>
        <strain evidence="2">S2_018_000_R3_119</strain>
    </source>
</reference>
<gene>
    <name evidence="2" type="ORF">DI640_13100</name>
</gene>
<dbReference type="Proteomes" id="UP000249555">
    <property type="component" value="Unassembled WGS sequence"/>
</dbReference>